<name>A0A381QYN0_9ZZZZ</name>
<proteinExistence type="predicted"/>
<feature type="region of interest" description="Disordered" evidence="1">
    <location>
        <begin position="1"/>
        <end position="33"/>
    </location>
</feature>
<gene>
    <name evidence="2" type="ORF">METZ01_LOCUS36583</name>
</gene>
<sequence>MIGCIGPESSSVSSELQPGARYQPGTEMGIYTPEQHTNYDGRFIVSASQVYHLGTLDDTSPWDHMGDDGSSVQAVGGTIELDVDERANTGTFRAELDLPEGHYVVELDRFEEFSPCQDGGIAAFLYEHGNAGCGDANWPKSLLYLAGWGWGSAMLDGATLYDEHQIHFMITQGMRDRETLAMRTGTGTDAGAVNPAQMQLDFYIRSPESNERNHPTREVFDHFFAMEVTWR</sequence>
<dbReference type="AlphaFoldDB" id="A0A381QYN0"/>
<reference evidence="2" key="1">
    <citation type="submission" date="2018-05" db="EMBL/GenBank/DDBJ databases">
        <authorList>
            <person name="Lanie J.A."/>
            <person name="Ng W.-L."/>
            <person name="Kazmierczak K.M."/>
            <person name="Andrzejewski T.M."/>
            <person name="Davidsen T.M."/>
            <person name="Wayne K.J."/>
            <person name="Tettelin H."/>
            <person name="Glass J.I."/>
            <person name="Rusch D."/>
            <person name="Podicherti R."/>
            <person name="Tsui H.-C.T."/>
            <person name="Winkler M.E."/>
        </authorList>
    </citation>
    <scope>NUCLEOTIDE SEQUENCE</scope>
</reference>
<dbReference type="EMBL" id="UINC01001564">
    <property type="protein sequence ID" value="SUZ83729.1"/>
    <property type="molecule type" value="Genomic_DNA"/>
</dbReference>
<organism evidence="2">
    <name type="scientific">marine metagenome</name>
    <dbReference type="NCBI Taxonomy" id="408172"/>
    <lineage>
        <taxon>unclassified sequences</taxon>
        <taxon>metagenomes</taxon>
        <taxon>ecological metagenomes</taxon>
    </lineage>
</organism>
<protein>
    <submittedName>
        <fullName evidence="2">Uncharacterized protein</fullName>
    </submittedName>
</protein>
<evidence type="ECO:0000313" key="2">
    <source>
        <dbReference type="EMBL" id="SUZ83729.1"/>
    </source>
</evidence>
<evidence type="ECO:0000256" key="1">
    <source>
        <dbReference type="SAM" id="MobiDB-lite"/>
    </source>
</evidence>
<accession>A0A381QYN0</accession>